<dbReference type="PROSITE" id="PS51257">
    <property type="entry name" value="PROKAR_LIPOPROTEIN"/>
    <property type="match status" value="1"/>
</dbReference>
<dbReference type="Proteomes" id="UP001497416">
    <property type="component" value="Unassembled WGS sequence"/>
</dbReference>
<evidence type="ECO:0008006" key="3">
    <source>
        <dbReference type="Google" id="ProtNLM"/>
    </source>
</evidence>
<protein>
    <recommendedName>
        <fullName evidence="3">Lipoprotein</fullName>
    </recommendedName>
</protein>
<gene>
    <name evidence="1" type="ORF">T190607A01A_20484</name>
</gene>
<dbReference type="RefSeq" id="WP_348711997.1">
    <property type="nucleotide sequence ID" value="NZ_CAXIXY010000004.1"/>
</dbReference>
<organism evidence="1 2">
    <name type="scientific">Tenacibaculum platacis</name>
    <dbReference type="NCBI Taxonomy" id="3137852"/>
    <lineage>
        <taxon>Bacteria</taxon>
        <taxon>Pseudomonadati</taxon>
        <taxon>Bacteroidota</taxon>
        <taxon>Flavobacteriia</taxon>
        <taxon>Flavobacteriales</taxon>
        <taxon>Flavobacteriaceae</taxon>
        <taxon>Tenacibaculum</taxon>
    </lineage>
</organism>
<name>A0ABP1EPP0_9FLAO</name>
<evidence type="ECO:0000313" key="1">
    <source>
        <dbReference type="EMBL" id="CAL2085507.1"/>
    </source>
</evidence>
<sequence length="196" mass="23019">MYSKIIYLFIIITFISCNNKEQKQINLSKQDYYWQPYKKNDLLVFESNKGMLDTLKVSKIELQNMPSDPLDILPTRIETLHVYVSKIKNGADDGFLHKILEVSPYKKDTTLVDYSFSFKTASFYNHDGSSEKKKAKENFGLREPVYVIISNDSTFLKRDNYVDKLYWSKSKGILGYDMRKGDKWRILKSQSSTFLR</sequence>
<accession>A0ABP1EPP0</accession>
<reference evidence="1 2" key="1">
    <citation type="submission" date="2024-05" db="EMBL/GenBank/DDBJ databases">
        <authorList>
            <person name="Duchaud E."/>
        </authorList>
    </citation>
    <scope>NUCLEOTIDE SEQUENCE [LARGE SCALE GENOMIC DNA]</scope>
    <source>
        <strain evidence="1">Ena-SAMPLE-TAB-13-05-2024-13:56:06:370-140302</strain>
    </source>
</reference>
<keyword evidence="2" id="KW-1185">Reference proteome</keyword>
<proteinExistence type="predicted"/>
<dbReference type="EMBL" id="CAXIXY010000004">
    <property type="protein sequence ID" value="CAL2085507.1"/>
    <property type="molecule type" value="Genomic_DNA"/>
</dbReference>
<evidence type="ECO:0000313" key="2">
    <source>
        <dbReference type="Proteomes" id="UP001497416"/>
    </source>
</evidence>
<comment type="caution">
    <text evidence="1">The sequence shown here is derived from an EMBL/GenBank/DDBJ whole genome shotgun (WGS) entry which is preliminary data.</text>
</comment>